<gene>
    <name evidence="3" type="ORF">MCOS_LOCUS451</name>
</gene>
<dbReference type="PROSITE" id="PS50222">
    <property type="entry name" value="EF_HAND_2"/>
    <property type="match status" value="2"/>
</dbReference>
<dbReference type="AlphaFoldDB" id="A0A0R3U208"/>
<protein>
    <submittedName>
        <fullName evidence="5">EF-hand domain-containing protein</fullName>
    </submittedName>
</protein>
<feature type="domain" description="EF-hand" evidence="2">
    <location>
        <begin position="8"/>
        <end position="43"/>
    </location>
</feature>
<dbReference type="InterPro" id="IPR011992">
    <property type="entry name" value="EF-hand-dom_pair"/>
</dbReference>
<organism evidence="5">
    <name type="scientific">Mesocestoides corti</name>
    <name type="common">Flatworm</name>
    <dbReference type="NCBI Taxonomy" id="53468"/>
    <lineage>
        <taxon>Eukaryota</taxon>
        <taxon>Metazoa</taxon>
        <taxon>Spiralia</taxon>
        <taxon>Lophotrochozoa</taxon>
        <taxon>Platyhelminthes</taxon>
        <taxon>Cestoda</taxon>
        <taxon>Eucestoda</taxon>
        <taxon>Cyclophyllidea</taxon>
        <taxon>Mesocestoididae</taxon>
        <taxon>Mesocestoides</taxon>
    </lineage>
</organism>
<reference evidence="3 4" key="2">
    <citation type="submission" date="2018-10" db="EMBL/GenBank/DDBJ databases">
        <authorList>
            <consortium name="Pathogen Informatics"/>
        </authorList>
    </citation>
    <scope>NUCLEOTIDE SEQUENCE [LARGE SCALE GENOMIC DNA]</scope>
</reference>
<name>A0A0R3U208_MESCO</name>
<accession>A0A0R3U208</accession>
<evidence type="ECO:0000313" key="5">
    <source>
        <dbReference type="WBParaSite" id="MCOS_0000045001-mRNA-1"/>
    </source>
</evidence>
<evidence type="ECO:0000256" key="1">
    <source>
        <dbReference type="ARBA" id="ARBA00022837"/>
    </source>
</evidence>
<dbReference type="InterPro" id="IPR002048">
    <property type="entry name" value="EF_hand_dom"/>
</dbReference>
<dbReference type="EMBL" id="UXSR01000039">
    <property type="protein sequence ID" value="VDD74448.1"/>
    <property type="molecule type" value="Genomic_DNA"/>
</dbReference>
<dbReference type="InterPro" id="IPR018247">
    <property type="entry name" value="EF_Hand_1_Ca_BS"/>
</dbReference>
<dbReference type="CDD" id="cd00051">
    <property type="entry name" value="EFh"/>
    <property type="match status" value="1"/>
</dbReference>
<evidence type="ECO:0000313" key="3">
    <source>
        <dbReference type="EMBL" id="VDD74448.1"/>
    </source>
</evidence>
<dbReference type="Gene3D" id="1.10.238.10">
    <property type="entry name" value="EF-hand"/>
    <property type="match status" value="1"/>
</dbReference>
<proteinExistence type="predicted"/>
<keyword evidence="4" id="KW-1185">Reference proteome</keyword>
<dbReference type="OrthoDB" id="418595at2759"/>
<dbReference type="SUPFAM" id="SSF47473">
    <property type="entry name" value="EF-hand"/>
    <property type="match status" value="1"/>
</dbReference>
<dbReference type="GO" id="GO:0005509">
    <property type="term" value="F:calcium ion binding"/>
    <property type="evidence" value="ECO:0007669"/>
    <property type="project" value="InterPro"/>
</dbReference>
<dbReference type="Proteomes" id="UP000267029">
    <property type="component" value="Unassembled WGS sequence"/>
</dbReference>
<evidence type="ECO:0000313" key="4">
    <source>
        <dbReference type="Proteomes" id="UP000267029"/>
    </source>
</evidence>
<feature type="domain" description="EF-hand" evidence="2">
    <location>
        <begin position="44"/>
        <end position="75"/>
    </location>
</feature>
<dbReference type="PROSITE" id="PS00018">
    <property type="entry name" value="EF_HAND_1"/>
    <property type="match status" value="2"/>
</dbReference>
<dbReference type="SMART" id="SM00054">
    <property type="entry name" value="EFh"/>
    <property type="match status" value="2"/>
</dbReference>
<keyword evidence="1" id="KW-0106">Calcium</keyword>
<sequence length="75" mass="8607">MDSKKSHDFDESVKKLFKELDKDGSGKVSAKELVVMLREMKSSLDEATVERLIKKFDTNKDGELSLEELDKLLEM</sequence>
<reference evidence="5" key="1">
    <citation type="submission" date="2017-02" db="UniProtKB">
        <authorList>
            <consortium name="WormBaseParasite"/>
        </authorList>
    </citation>
    <scope>IDENTIFICATION</scope>
</reference>
<dbReference type="WBParaSite" id="MCOS_0000045001-mRNA-1">
    <property type="protein sequence ID" value="MCOS_0000045001-mRNA-1"/>
    <property type="gene ID" value="MCOS_0000045001"/>
</dbReference>
<dbReference type="Pfam" id="PF13499">
    <property type="entry name" value="EF-hand_7"/>
    <property type="match status" value="1"/>
</dbReference>
<evidence type="ECO:0000259" key="2">
    <source>
        <dbReference type="PROSITE" id="PS50222"/>
    </source>
</evidence>